<dbReference type="Gene3D" id="3.10.20.30">
    <property type="match status" value="1"/>
</dbReference>
<dbReference type="InterPro" id="IPR004811">
    <property type="entry name" value="RelA/Spo_fam"/>
</dbReference>
<comment type="similarity">
    <text evidence="5">Belongs to the relA/spoT family.</text>
</comment>
<evidence type="ECO:0000259" key="6">
    <source>
        <dbReference type="PROSITE" id="PS51671"/>
    </source>
</evidence>
<dbReference type="Gene3D" id="3.30.460.10">
    <property type="entry name" value="Beta Polymerase, domain 2"/>
    <property type="match status" value="1"/>
</dbReference>
<dbReference type="CDD" id="cd01668">
    <property type="entry name" value="TGS_RSH"/>
    <property type="match status" value="1"/>
</dbReference>
<dbReference type="Pfam" id="PF04607">
    <property type="entry name" value="RelA_SpoT"/>
    <property type="match status" value="1"/>
</dbReference>
<keyword evidence="8" id="KW-0418">Kinase</keyword>
<evidence type="ECO:0000256" key="3">
    <source>
        <dbReference type="ARBA" id="ARBA00032407"/>
    </source>
</evidence>
<dbReference type="Pfam" id="PF02824">
    <property type="entry name" value="TGS"/>
    <property type="match status" value="1"/>
</dbReference>
<dbReference type="SUPFAM" id="SSF55021">
    <property type="entry name" value="ACT-like"/>
    <property type="match status" value="1"/>
</dbReference>
<dbReference type="InterPro" id="IPR043519">
    <property type="entry name" value="NT_sf"/>
</dbReference>
<organism evidence="8 9">
    <name type="scientific">Mariprofundus aestuarium</name>
    <dbReference type="NCBI Taxonomy" id="1921086"/>
    <lineage>
        <taxon>Bacteria</taxon>
        <taxon>Pseudomonadati</taxon>
        <taxon>Pseudomonadota</taxon>
        <taxon>Candidatius Mariprofundia</taxon>
        <taxon>Mariprofundales</taxon>
        <taxon>Mariprofundaceae</taxon>
        <taxon>Mariprofundus</taxon>
    </lineage>
</organism>
<dbReference type="PROSITE" id="PS51671">
    <property type="entry name" value="ACT"/>
    <property type="match status" value="1"/>
</dbReference>
<dbReference type="CDD" id="cd05399">
    <property type="entry name" value="NT_Rel-Spo_like"/>
    <property type="match status" value="1"/>
</dbReference>
<dbReference type="Pfam" id="PF13328">
    <property type="entry name" value="HD_4"/>
    <property type="match status" value="1"/>
</dbReference>
<dbReference type="Proteomes" id="UP000231701">
    <property type="component" value="Chromosome"/>
</dbReference>
<dbReference type="GO" id="GO:0005886">
    <property type="term" value="C:plasma membrane"/>
    <property type="evidence" value="ECO:0007669"/>
    <property type="project" value="TreeGrafter"/>
</dbReference>
<dbReference type="SUPFAM" id="SSF109604">
    <property type="entry name" value="HD-domain/PDEase-like"/>
    <property type="match status" value="1"/>
</dbReference>
<dbReference type="GO" id="GO:0008728">
    <property type="term" value="F:GTP diphosphokinase activity"/>
    <property type="evidence" value="ECO:0007669"/>
    <property type="project" value="TreeGrafter"/>
</dbReference>
<dbReference type="EMBL" id="CP018799">
    <property type="protein sequence ID" value="ATX80324.1"/>
    <property type="molecule type" value="Genomic_DNA"/>
</dbReference>
<dbReference type="GO" id="GO:0015969">
    <property type="term" value="P:guanosine tetraphosphate metabolic process"/>
    <property type="evidence" value="ECO:0007669"/>
    <property type="project" value="InterPro"/>
</dbReference>
<dbReference type="InterPro" id="IPR007685">
    <property type="entry name" value="RelA_SpoT"/>
</dbReference>
<comment type="function">
    <text evidence="5">In eubacteria ppGpp (guanosine 3'-diphosphate 5'-diphosphate) is a mediator of the stringent response that coordinates a variety of cellular activities in response to changes in nutritional abundance.</text>
</comment>
<dbReference type="InterPro" id="IPR002912">
    <property type="entry name" value="ACT_dom"/>
</dbReference>
<evidence type="ECO:0000313" key="9">
    <source>
        <dbReference type="Proteomes" id="UP000231701"/>
    </source>
</evidence>
<evidence type="ECO:0000256" key="4">
    <source>
        <dbReference type="ARBA" id="ARBA00033308"/>
    </source>
</evidence>
<dbReference type="GO" id="GO:0008893">
    <property type="term" value="F:guanosine-3',5'-bis(diphosphate) 3'-diphosphatase activity"/>
    <property type="evidence" value="ECO:0007669"/>
    <property type="project" value="TreeGrafter"/>
</dbReference>
<sequence>MLIANSAHLNQGSALLEKACQHVWDAQDVDSDMPSSLDVAILLSQLSADETTIIVCLLSDIRLRSTAFHKVIQHEFSVEVLHMVQSLEKLHLFKASQSDGHEQSERLRRMLLAMVDDVRVVLIKLAYRVQRLRELSKADEETQKRIASESLEIFSPIANRLGIGQLKWELEDLSFRYLQPETYKRIAKMLEEKRGGRETYIKQVVTEIDTLLKSSEIDARVNGRPKHIYSIWSKMTHKDKQFSELFDVQAIRVTVTTIAECYTALGLIHGRWHHIPKEFDDYIANTKPNGYQSLHTAVYGPEGKPVEIQIRTKAMHEFAEFGVAAHWRYKERTKQDAVLEKTIHSIRKLLETPESDDEEFLDSFKTELFSDRVFVLSPDGKIIDLPQGATPLDFAYGIHTEVGHKCRGAKVNGHIVPLTTQLQNGMQVEILTTNQAAPSRDWLNPNLGYITSNRARAKIKAWFRQQNYEQNVIDGKTAVDRELKRIHISNPDTNKALTHFKVNSEKEWYAKVGRGDITSAQLTQGLNQIYATESLKALPYKPKPKKRGGSDPAINVCGVGNLLSYMANCCRPVPGDEIIGFITQGHGVSVHRPDCINILNLEHDKQKRLIAVAWAEHDDQTFEINLAIQAIDRTGLLKDMTSILSDLKVNVLSVQTLSNRDTQMADMQIMMEIKDLEQLQKVTDKIMQLPNVLKVYRQNS</sequence>
<dbReference type="InterPro" id="IPR004095">
    <property type="entry name" value="TGS"/>
</dbReference>
<dbReference type="InterPro" id="IPR012675">
    <property type="entry name" value="Beta-grasp_dom_sf"/>
</dbReference>
<dbReference type="InterPro" id="IPR033655">
    <property type="entry name" value="TGS_RelA/SpoT"/>
</dbReference>
<feature type="domain" description="ACT" evidence="6">
    <location>
        <begin position="625"/>
        <end position="700"/>
    </location>
</feature>
<dbReference type="InterPro" id="IPR012676">
    <property type="entry name" value="TGS-like"/>
</dbReference>
<dbReference type="SUPFAM" id="SSF81301">
    <property type="entry name" value="Nucleotidyltransferase"/>
    <property type="match status" value="1"/>
</dbReference>
<keyword evidence="8" id="KW-0808">Transferase</keyword>
<dbReference type="InterPro" id="IPR045600">
    <property type="entry name" value="RelA/SpoT_AH_RIS"/>
</dbReference>
<evidence type="ECO:0000256" key="1">
    <source>
        <dbReference type="ARBA" id="ARBA00019852"/>
    </source>
</evidence>
<dbReference type="PROSITE" id="PS51880">
    <property type="entry name" value="TGS"/>
    <property type="match status" value="1"/>
</dbReference>
<dbReference type="Pfam" id="PF19296">
    <property type="entry name" value="RelA_AH_RIS"/>
    <property type="match status" value="1"/>
</dbReference>
<dbReference type="SMART" id="SM00954">
    <property type="entry name" value="RelA_SpoT"/>
    <property type="match status" value="1"/>
</dbReference>
<feature type="domain" description="TGS" evidence="7">
    <location>
        <begin position="369"/>
        <end position="432"/>
    </location>
</feature>
<dbReference type="KEGG" id="maes:Ga0123461_1917"/>
<dbReference type="NCBIfam" id="TIGR00691">
    <property type="entry name" value="spoT_relA"/>
    <property type="match status" value="1"/>
</dbReference>
<dbReference type="GO" id="GO:0016301">
    <property type="term" value="F:kinase activity"/>
    <property type="evidence" value="ECO:0007669"/>
    <property type="project" value="UniProtKB-KW"/>
</dbReference>
<keyword evidence="9" id="KW-1185">Reference proteome</keyword>
<evidence type="ECO:0000313" key="8">
    <source>
        <dbReference type="EMBL" id="ATX80324.1"/>
    </source>
</evidence>
<dbReference type="SUPFAM" id="SSF81271">
    <property type="entry name" value="TGS-like"/>
    <property type="match status" value="1"/>
</dbReference>
<accession>A0A2K8L5R8</accession>
<evidence type="ECO:0000256" key="2">
    <source>
        <dbReference type="ARBA" id="ARBA00029754"/>
    </source>
</evidence>
<dbReference type="GO" id="GO:0015949">
    <property type="term" value="P:nucleobase-containing small molecule interconversion"/>
    <property type="evidence" value="ECO:0007669"/>
    <property type="project" value="UniProtKB-ARBA"/>
</dbReference>
<proteinExistence type="inferred from homology"/>
<dbReference type="FunFam" id="3.10.20.30:FF:000002">
    <property type="entry name" value="GTP pyrophosphokinase (RelA/SpoT)"/>
    <property type="match status" value="1"/>
</dbReference>
<reference evidence="8 9" key="1">
    <citation type="submission" date="2016-12" db="EMBL/GenBank/DDBJ databases">
        <title>Isolation and genomic insights into novel planktonic Zetaproteobacteria from stratified waters of the Chesapeake Bay.</title>
        <authorList>
            <person name="McAllister S.M."/>
            <person name="Kato S."/>
            <person name="Chan C.S."/>
            <person name="Chiu B.K."/>
            <person name="Field E.K."/>
        </authorList>
    </citation>
    <scope>NUCLEOTIDE SEQUENCE [LARGE SCALE GENOMIC DNA]</scope>
    <source>
        <strain evidence="8 9">CP-5</strain>
    </source>
</reference>
<dbReference type="FunFam" id="3.30.460.10:FF:000001">
    <property type="entry name" value="GTP pyrophosphokinase RelA"/>
    <property type="match status" value="1"/>
</dbReference>
<dbReference type="PANTHER" id="PTHR21262">
    <property type="entry name" value="GUANOSINE-3',5'-BIS DIPHOSPHATE 3'-PYROPHOSPHOHYDROLASE"/>
    <property type="match status" value="1"/>
</dbReference>
<gene>
    <name evidence="8" type="ORF">Ga0123461_1917</name>
</gene>
<dbReference type="CDD" id="cd04876">
    <property type="entry name" value="ACT_RelA-SpoT"/>
    <property type="match status" value="1"/>
</dbReference>
<dbReference type="AlphaFoldDB" id="A0A2K8L5R8"/>
<dbReference type="Gene3D" id="1.10.3210.10">
    <property type="entry name" value="Hypothetical protein af1432"/>
    <property type="match status" value="1"/>
</dbReference>
<dbReference type="Pfam" id="PF13291">
    <property type="entry name" value="ACT_4"/>
    <property type="match status" value="1"/>
</dbReference>
<protein>
    <recommendedName>
        <fullName evidence="1">GTP pyrophosphokinase</fullName>
    </recommendedName>
    <alternativeName>
        <fullName evidence="3">(p)ppGpp synthase</fullName>
    </alternativeName>
    <alternativeName>
        <fullName evidence="2">ATP:GTP 3'-pyrophosphotransferase</fullName>
    </alternativeName>
    <alternativeName>
        <fullName evidence="4">ppGpp synthase I</fullName>
    </alternativeName>
</protein>
<dbReference type="GO" id="GO:0042594">
    <property type="term" value="P:response to starvation"/>
    <property type="evidence" value="ECO:0007669"/>
    <property type="project" value="TreeGrafter"/>
</dbReference>
<evidence type="ECO:0000256" key="5">
    <source>
        <dbReference type="RuleBase" id="RU003847"/>
    </source>
</evidence>
<dbReference type="InterPro" id="IPR045865">
    <property type="entry name" value="ACT-like_dom_sf"/>
</dbReference>
<name>A0A2K8L5R8_MARES</name>
<dbReference type="Gene3D" id="3.30.70.260">
    <property type="match status" value="1"/>
</dbReference>
<evidence type="ECO:0000259" key="7">
    <source>
        <dbReference type="PROSITE" id="PS51880"/>
    </source>
</evidence>
<dbReference type="PANTHER" id="PTHR21262:SF31">
    <property type="entry name" value="GTP PYROPHOSPHOKINASE"/>
    <property type="match status" value="1"/>
</dbReference>